<dbReference type="Proteomes" id="UP000823918">
    <property type="component" value="Unassembled WGS sequence"/>
</dbReference>
<proteinExistence type="predicted"/>
<organism evidence="2 3">
    <name type="scientific">Candidatus Ruthenibacterium merdavium</name>
    <dbReference type="NCBI Taxonomy" id="2838752"/>
    <lineage>
        <taxon>Bacteria</taxon>
        <taxon>Bacillati</taxon>
        <taxon>Bacillota</taxon>
        <taxon>Clostridia</taxon>
        <taxon>Eubacteriales</taxon>
        <taxon>Oscillospiraceae</taxon>
        <taxon>Ruthenibacterium</taxon>
    </lineage>
</organism>
<dbReference type="EMBL" id="DWWA01000053">
    <property type="protein sequence ID" value="HJC73186.1"/>
    <property type="molecule type" value="Genomic_DNA"/>
</dbReference>
<reference evidence="2" key="2">
    <citation type="submission" date="2021-04" db="EMBL/GenBank/DDBJ databases">
        <authorList>
            <person name="Gilroy R."/>
        </authorList>
    </citation>
    <scope>NUCLEOTIDE SEQUENCE</scope>
    <source>
        <strain evidence="2">5933</strain>
    </source>
</reference>
<feature type="domain" description="DUF3846" evidence="1">
    <location>
        <begin position="1"/>
        <end position="92"/>
    </location>
</feature>
<protein>
    <submittedName>
        <fullName evidence="2">DUF3846 domain-containing protein</fullName>
    </submittedName>
</protein>
<accession>A0A9D2Q6A3</accession>
<comment type="caution">
    <text evidence="2">The sequence shown here is derived from an EMBL/GenBank/DDBJ whole genome shotgun (WGS) entry which is preliminary data.</text>
</comment>
<dbReference type="AlphaFoldDB" id="A0A9D2Q6A3"/>
<evidence type="ECO:0000313" key="2">
    <source>
        <dbReference type="EMBL" id="HJC73186.1"/>
    </source>
</evidence>
<evidence type="ECO:0000313" key="3">
    <source>
        <dbReference type="Proteomes" id="UP000823918"/>
    </source>
</evidence>
<reference evidence="2" key="1">
    <citation type="journal article" date="2021" name="PeerJ">
        <title>Extensive microbial diversity within the chicken gut microbiome revealed by metagenomics and culture.</title>
        <authorList>
            <person name="Gilroy R."/>
            <person name="Ravi A."/>
            <person name="Getino M."/>
            <person name="Pursley I."/>
            <person name="Horton D.L."/>
            <person name="Alikhan N.F."/>
            <person name="Baker D."/>
            <person name="Gharbi K."/>
            <person name="Hall N."/>
            <person name="Watson M."/>
            <person name="Adriaenssens E.M."/>
            <person name="Foster-Nyarko E."/>
            <person name="Jarju S."/>
            <person name="Secka A."/>
            <person name="Antonio M."/>
            <person name="Oren A."/>
            <person name="Chaudhuri R.R."/>
            <person name="La Ragione R."/>
            <person name="Hildebrand F."/>
            <person name="Pallen M.J."/>
        </authorList>
    </citation>
    <scope>NUCLEOTIDE SEQUENCE</scope>
    <source>
        <strain evidence="2">5933</strain>
    </source>
</reference>
<dbReference type="InterPro" id="IPR024559">
    <property type="entry name" value="DUF3846"/>
</dbReference>
<evidence type="ECO:0000259" key="1">
    <source>
        <dbReference type="Pfam" id="PF12957"/>
    </source>
</evidence>
<name>A0A9D2Q6A3_9FIRM</name>
<gene>
    <name evidence="2" type="ORF">H9698_10415</name>
</gene>
<dbReference type="Pfam" id="PF12957">
    <property type="entry name" value="DUF3846"/>
    <property type="match status" value="1"/>
</dbReference>
<sequence length="106" mass="12173">MKLIIVEPGTAPQVCTVTEPLRELLGGTPSVMQFPFDRAAVIYDNSAEIRGKLPNRRYRNQWLHGTVLIVGMKDGFPCDLSPEQEVLYAQRWNKTEVPYEKLRWPT</sequence>